<dbReference type="PROSITE" id="PS50009">
    <property type="entry name" value="RASGEF_CAT"/>
    <property type="match status" value="1"/>
</dbReference>
<evidence type="ECO:0000256" key="1">
    <source>
        <dbReference type="ARBA" id="ARBA00022443"/>
    </source>
</evidence>
<name>A0A367KVE8_RHIST</name>
<evidence type="ECO:0000259" key="7">
    <source>
        <dbReference type="PROSITE" id="PS50009"/>
    </source>
</evidence>
<dbReference type="Gene3D" id="1.10.840.10">
    <property type="entry name" value="Ras guanine-nucleotide exchange factors catalytic domain"/>
    <property type="match status" value="1"/>
</dbReference>
<evidence type="ECO:0000313" key="9">
    <source>
        <dbReference type="EMBL" id="RCI06127.1"/>
    </source>
</evidence>
<keyword evidence="1 4" id="KW-0728">SH3 domain</keyword>
<dbReference type="OrthoDB" id="546434at2759"/>
<evidence type="ECO:0000256" key="5">
    <source>
        <dbReference type="SAM" id="MobiDB-lite"/>
    </source>
</evidence>
<sequence length="918" mass="105119">MSTLLCKVKANYAFESNDPSSLHFKEGDIIEVLCKLPSGWWDGWCCGRRGWFPSNYVQVLQEYTLADNEKKHQLFLDPNTGEMEFKEYTSDSPQYELSLPGLTYKKLLEDITMAVHQLISATKNSDNSDYTKYATSIVHAIRFMMISTGTISKEASIIKNNHLLRTNHRIMMNALAKLVFSSQSNETEQLVIESQEILLAVRNFVNLCETMEIELCRVDPVLAFPDGQHAEPLVQDVCLLESSSDCMQKMLSTLVTQLARPVESRASLSVLLFSQYRNLATLNGQFMSLVESAHLHSLLGTPMVKELALSKQSLYAGFGMLFIKMQTLTDETVAIDNSIRQMQAIAQSVQEAVQSVGRIMSELAQEESIMGGTKRNSSALVLSDSTSVSSHSSLPEPIQYDLVKDYSIENPPDTPESIHTTTLYKKMNDAPLSPPLYRRIDDRSDGPLSPPYRKNEIPFPKTEVPPSPTVNRKLSTVTDSSQMSDEQSFLRYDYAPNEIVFSNDGQVKGGTLPALVERITLHDYFDMSFSNTFFLTYRSFCTSDEFLDLLEARFNVQPPPGLTEEELKLWRGKKQKLIRLRVLNVLKIWLEQYYNEQDYSILNRLTQFMATIRDANTFSATQIDRLIQKRKASCKDIKSLVMTQTSDAPEPILPRNLKRLRIMDISPTEMARQLTLIDFKLYSSIQPIECLDKAWSREDEVSAIHIQASIRFCNGMTQWVTDEILSQPEIKKRSLLLKYWVDVAERCRQWNNFNTCMAIMSAFDNSAIGRLKRTWEMVGGRTHQVVIQLRNLLKANRNFVQYRELLHSINPPCVPFVGIYLQDLTFIEDGNSNFLKPPYAHLINFAKRTKTATVIQEIQQYQMTCYQFRPVEAIQEFINNNMGSSRDEDQLYKESLKLEPKERDDEKITRLLYESGFL</sequence>
<feature type="domain" description="Ras-GEF" evidence="7">
    <location>
        <begin position="666"/>
        <end position="901"/>
    </location>
</feature>
<dbReference type="Pfam" id="PF00617">
    <property type="entry name" value="RasGEF"/>
    <property type="match status" value="1"/>
</dbReference>
<dbReference type="PROSITE" id="PS00720">
    <property type="entry name" value="RASGEF"/>
    <property type="match status" value="1"/>
</dbReference>
<dbReference type="PROSITE" id="PS50002">
    <property type="entry name" value="SH3"/>
    <property type="match status" value="1"/>
</dbReference>
<feature type="domain" description="N-terminal Ras-GEF" evidence="8">
    <location>
        <begin position="503"/>
        <end position="631"/>
    </location>
</feature>
<feature type="region of interest" description="Disordered" evidence="5">
    <location>
        <begin position="434"/>
        <end position="478"/>
    </location>
</feature>
<feature type="domain" description="SH3" evidence="6">
    <location>
        <begin position="3"/>
        <end position="62"/>
    </location>
</feature>
<evidence type="ECO:0000259" key="8">
    <source>
        <dbReference type="PROSITE" id="PS50212"/>
    </source>
</evidence>
<dbReference type="SMART" id="SM00147">
    <property type="entry name" value="RasGEF"/>
    <property type="match status" value="1"/>
</dbReference>
<organism evidence="9 10">
    <name type="scientific">Rhizopus stolonifer</name>
    <name type="common">Rhizopus nigricans</name>
    <dbReference type="NCBI Taxonomy" id="4846"/>
    <lineage>
        <taxon>Eukaryota</taxon>
        <taxon>Fungi</taxon>
        <taxon>Fungi incertae sedis</taxon>
        <taxon>Mucoromycota</taxon>
        <taxon>Mucoromycotina</taxon>
        <taxon>Mucoromycetes</taxon>
        <taxon>Mucorales</taxon>
        <taxon>Mucorineae</taxon>
        <taxon>Rhizopodaceae</taxon>
        <taxon>Rhizopus</taxon>
    </lineage>
</organism>
<dbReference type="Pfam" id="PF00018">
    <property type="entry name" value="SH3_1"/>
    <property type="match status" value="1"/>
</dbReference>
<dbReference type="GO" id="GO:0007265">
    <property type="term" value="P:Ras protein signal transduction"/>
    <property type="evidence" value="ECO:0007669"/>
    <property type="project" value="TreeGrafter"/>
</dbReference>
<dbReference type="Gene3D" id="2.30.30.40">
    <property type="entry name" value="SH3 Domains"/>
    <property type="match status" value="1"/>
</dbReference>
<dbReference type="CDD" id="cd06224">
    <property type="entry name" value="REM"/>
    <property type="match status" value="1"/>
</dbReference>
<dbReference type="InterPro" id="IPR056685">
    <property type="entry name" value="DUF7783"/>
</dbReference>
<dbReference type="Pfam" id="PF25006">
    <property type="entry name" value="DUF7783"/>
    <property type="match status" value="1"/>
</dbReference>
<evidence type="ECO:0000259" key="6">
    <source>
        <dbReference type="PROSITE" id="PS50002"/>
    </source>
</evidence>
<proteinExistence type="predicted"/>
<dbReference type="GO" id="GO:0005085">
    <property type="term" value="F:guanyl-nucleotide exchange factor activity"/>
    <property type="evidence" value="ECO:0007669"/>
    <property type="project" value="UniProtKB-KW"/>
</dbReference>
<dbReference type="InterPro" id="IPR008937">
    <property type="entry name" value="Ras-like_GEF"/>
</dbReference>
<dbReference type="InterPro" id="IPR036028">
    <property type="entry name" value="SH3-like_dom_sf"/>
</dbReference>
<gene>
    <name evidence="9" type="ORF">CU098_011230</name>
</gene>
<dbReference type="CDD" id="cd00155">
    <property type="entry name" value="RasGEF"/>
    <property type="match status" value="1"/>
</dbReference>
<evidence type="ECO:0008006" key="11">
    <source>
        <dbReference type="Google" id="ProtNLM"/>
    </source>
</evidence>
<keyword evidence="10" id="KW-1185">Reference proteome</keyword>
<dbReference type="SUPFAM" id="SSF50044">
    <property type="entry name" value="SH3-domain"/>
    <property type="match status" value="1"/>
</dbReference>
<evidence type="ECO:0000256" key="3">
    <source>
        <dbReference type="PROSITE-ProRule" id="PRU00168"/>
    </source>
</evidence>
<dbReference type="Pfam" id="PF00618">
    <property type="entry name" value="RasGEF_N"/>
    <property type="match status" value="1"/>
</dbReference>
<evidence type="ECO:0000256" key="2">
    <source>
        <dbReference type="ARBA" id="ARBA00022658"/>
    </source>
</evidence>
<dbReference type="InterPro" id="IPR001895">
    <property type="entry name" value="RASGEF_cat_dom"/>
</dbReference>
<dbReference type="Gene3D" id="1.20.870.10">
    <property type="entry name" value="Son of sevenless (SoS) protein Chain: S domain 1"/>
    <property type="match status" value="1"/>
</dbReference>
<dbReference type="PROSITE" id="PS50212">
    <property type="entry name" value="RASGEF_NTER"/>
    <property type="match status" value="1"/>
</dbReference>
<dbReference type="PANTHER" id="PTHR23113">
    <property type="entry name" value="GUANINE NUCLEOTIDE EXCHANGE FACTOR"/>
    <property type="match status" value="1"/>
</dbReference>
<dbReference type="EMBL" id="PJQM01000223">
    <property type="protein sequence ID" value="RCI06127.1"/>
    <property type="molecule type" value="Genomic_DNA"/>
</dbReference>
<dbReference type="PANTHER" id="PTHR23113:SF368">
    <property type="entry name" value="CELL DIVISION CONTROL PROTEIN 25"/>
    <property type="match status" value="1"/>
</dbReference>
<dbReference type="InterPro" id="IPR000651">
    <property type="entry name" value="Ras-like_Gua-exchang_fac_N"/>
</dbReference>
<accession>A0A367KVE8</accession>
<dbReference type="InterPro" id="IPR023578">
    <property type="entry name" value="Ras_GEF_dom_sf"/>
</dbReference>
<dbReference type="SMART" id="SM00229">
    <property type="entry name" value="RasGEFN"/>
    <property type="match status" value="1"/>
</dbReference>
<feature type="compositionally biased region" description="Polar residues" evidence="5">
    <location>
        <begin position="469"/>
        <end position="478"/>
    </location>
</feature>
<dbReference type="Proteomes" id="UP000253551">
    <property type="component" value="Unassembled WGS sequence"/>
</dbReference>
<evidence type="ECO:0000313" key="10">
    <source>
        <dbReference type="Proteomes" id="UP000253551"/>
    </source>
</evidence>
<dbReference type="GO" id="GO:0005886">
    <property type="term" value="C:plasma membrane"/>
    <property type="evidence" value="ECO:0007669"/>
    <property type="project" value="TreeGrafter"/>
</dbReference>
<dbReference type="STRING" id="4846.A0A367KVE8"/>
<dbReference type="InterPro" id="IPR036964">
    <property type="entry name" value="RASGEF_cat_dom_sf"/>
</dbReference>
<evidence type="ECO:0000256" key="4">
    <source>
        <dbReference type="PROSITE-ProRule" id="PRU00192"/>
    </source>
</evidence>
<comment type="caution">
    <text evidence="9">The sequence shown here is derived from an EMBL/GenBank/DDBJ whole genome shotgun (WGS) entry which is preliminary data.</text>
</comment>
<dbReference type="InterPro" id="IPR001452">
    <property type="entry name" value="SH3_domain"/>
</dbReference>
<protein>
    <recommendedName>
        <fullName evidence="11">Ras GEF</fullName>
    </recommendedName>
</protein>
<dbReference type="AlphaFoldDB" id="A0A367KVE8"/>
<dbReference type="SUPFAM" id="SSF48366">
    <property type="entry name" value="Ras GEF"/>
    <property type="match status" value="1"/>
</dbReference>
<reference evidence="9 10" key="1">
    <citation type="journal article" date="2018" name="G3 (Bethesda)">
        <title>Phylogenetic and Phylogenomic Definition of Rhizopus Species.</title>
        <authorList>
            <person name="Gryganskyi A.P."/>
            <person name="Golan J."/>
            <person name="Dolatabadi S."/>
            <person name="Mondo S."/>
            <person name="Robb S."/>
            <person name="Idnurm A."/>
            <person name="Muszewska A."/>
            <person name="Steczkiewicz K."/>
            <person name="Masonjones S."/>
            <person name="Liao H.L."/>
            <person name="Gajdeczka M.T."/>
            <person name="Anike F."/>
            <person name="Vuek A."/>
            <person name="Anishchenko I.M."/>
            <person name="Voigt K."/>
            <person name="de Hoog G.S."/>
            <person name="Smith M.E."/>
            <person name="Heitman J."/>
            <person name="Vilgalys R."/>
            <person name="Stajich J.E."/>
        </authorList>
    </citation>
    <scope>NUCLEOTIDE SEQUENCE [LARGE SCALE GENOMIC DNA]</scope>
    <source>
        <strain evidence="9 10">LSU 92-RS-03</strain>
    </source>
</reference>
<keyword evidence="2 3" id="KW-0344">Guanine-nucleotide releasing factor</keyword>
<dbReference type="SMART" id="SM00326">
    <property type="entry name" value="SH3"/>
    <property type="match status" value="1"/>
</dbReference>
<dbReference type="InterPro" id="IPR019804">
    <property type="entry name" value="Ras_G-nucl-exch_fac_CS"/>
</dbReference>